<dbReference type="GO" id="GO:0003886">
    <property type="term" value="F:DNA (cytosine-5-)-methyltransferase activity"/>
    <property type="evidence" value="ECO:0007669"/>
    <property type="project" value="UniProtKB-EC"/>
</dbReference>
<keyword evidence="3 5" id="KW-0808">Transferase</keyword>
<dbReference type="InterPro" id="IPR043151">
    <property type="entry name" value="BAH_sf"/>
</dbReference>
<dbReference type="EC" id="2.1.1.37" evidence="1"/>
<dbReference type="Gene3D" id="2.30.30.490">
    <property type="match status" value="1"/>
</dbReference>
<reference evidence="8 9" key="1">
    <citation type="submission" date="2016-03" db="EMBL/GenBank/DDBJ databases">
        <authorList>
            <person name="Ploux O."/>
        </authorList>
    </citation>
    <scope>NUCLEOTIDE SEQUENCE [LARGE SCALE GENOMIC DNA]</scope>
    <source>
        <strain evidence="8 9">UAMH 11012</strain>
    </source>
</reference>
<dbReference type="GO" id="GO:0005634">
    <property type="term" value="C:nucleus"/>
    <property type="evidence" value="ECO:0007669"/>
    <property type="project" value="TreeGrafter"/>
</dbReference>
<dbReference type="GO" id="GO:0003677">
    <property type="term" value="F:DNA binding"/>
    <property type="evidence" value="ECO:0007669"/>
    <property type="project" value="TreeGrafter"/>
</dbReference>
<comment type="similarity">
    <text evidence="5">Belongs to the class I-like SAM-binding methyltransferase superfamily. C5-methyltransferase family.</text>
</comment>
<feature type="region of interest" description="Disordered" evidence="6">
    <location>
        <begin position="88"/>
        <end position="111"/>
    </location>
</feature>
<feature type="active site" evidence="5">
    <location>
        <position position="871"/>
    </location>
</feature>
<dbReference type="Gene3D" id="3.90.120.10">
    <property type="entry name" value="DNA Methylase, subunit A, domain 2"/>
    <property type="match status" value="1"/>
</dbReference>
<dbReference type="GO" id="GO:0044027">
    <property type="term" value="P:negative regulation of gene expression via chromosomal CpG island methylation"/>
    <property type="evidence" value="ECO:0007669"/>
    <property type="project" value="TreeGrafter"/>
</dbReference>
<keyword evidence="9" id="KW-1185">Reference proteome</keyword>
<accession>A0A1L7WXS5</accession>
<evidence type="ECO:0000313" key="8">
    <source>
        <dbReference type="EMBL" id="CZR57572.1"/>
    </source>
</evidence>
<feature type="region of interest" description="Disordered" evidence="6">
    <location>
        <begin position="1"/>
        <end position="45"/>
    </location>
</feature>
<feature type="region of interest" description="Disordered" evidence="6">
    <location>
        <begin position="1359"/>
        <end position="1379"/>
    </location>
</feature>
<feature type="region of interest" description="Disordered" evidence="6">
    <location>
        <begin position="1480"/>
        <end position="1517"/>
    </location>
</feature>
<dbReference type="PRINTS" id="PR00105">
    <property type="entry name" value="C5METTRFRASE"/>
</dbReference>
<keyword evidence="2 5" id="KW-0489">Methyltransferase</keyword>
<sequence length="1594" mass="178253">MPPMVPDDRGSQTSRLSSPDVFYDAPRNSSTHFQRPDPISAPSLEPTSTISVSILTASQPTPKSNIIVAIPAKSLTQLQKSALVFPPIEDQRDDTDTESSIDNEVESDDEPQILSARHPKVRHQTQIAKTRTRLQPRDSEINVPSKIAVYPKSRAKSHIPPLPLCSEREAVQELLAELHTRKYNDGTQSPSRSSDSEEEGFLEFDLADFSIYLPDNKYHAFELRGLQHLATRIGHSSFLFDGILSVGDERRYVSAVPFQICSIGNYGEDLHEVGSDIWLQSNMNAKSKSNVYYRLKTPSPEYKRYHGDFIWLANLAKHFVDYCEASERTICLQDFRSDFSNWMKRHHKHSPSFRSWYEEYDNDDFRRQVAANISFLFKETTGVDEKLRSELIFKEVLERDSIPMQKVEEQKTIVTPFVYECFKHLRFGHHLKVIDISTAPRTQQKSEGKSLDLTVDDNFKASVEISSSIPGSTMKTRSLPTNTATKRERMIKSIKAGFVLSVTKDGEESVWKDEGGQWKQADDCWYVYVQAVHDLPDGTRAFDALWLYRPSDTSCAKMKYPFQNELFLSDNCTCPQKQIKEEEVLDIVKVVWHGHPSERDRRLFIRQTYLENERFVTLKETHKTCEHLRKAEGKETSSTDHKYHIGQTVLAIVPHKSKYGLESYEIVNLSSDGSKEVALLRHLQRRQLVDGKGRPNELVYTEKLDEVSASKIDGTCLVRFYKESDIVQRVIPAPYNRDGIGNAFYISTRTVGVGDVDVLKPIEDDMPASLIQGFDPLQVPVQLRGMDLYCGGGNFGRGLEEGGAVHNEWAVDINQNAIHTYAANLRDPQRTKLYYGSVNDMLSQAMRGNPKDSKLIPAPGEVDFISAGSPCQGFSTMNASRNNDQGLLNQSLVASVAAYIDFYRPKYGVLENVLTMAQKGRGRDEDVLSQLICAIVGLGYQLQLFVLDSWSCGMPQSRSRLFVSFAAPGFELLEHPKLSHSHPPKKDTDRGLGKMANGESFGKRIRGLTPFEFVSAGTALADLPDIGDGSTYQCIKFPEHVMPVALTTNQKRQIAAIPTHPRGMNFMTAWAWGKGVMTPEQVACFPLYRGNGELRETCSKGSKAFGRTNPRSLMTTILVSCKVGDSRAGRVMHWDQDRTFTTMEAKRAQGFPDDEILLGNAQEGWKILGNSVARGVALSIGLALREAWLKNPQHTHAIPVSPTVDIPMDSPVGATSRERRKLSPLSPTRARRSKHVPDTEDEESAPSRADLTSRTLSAEVSDSEGSSRHPIAPSKARRSVDLHFPRLAAEMQARLQPGSSSMASLSNNSPAPGFRIVDSRNAGRSREIPDSESSADEGCPAESMVHQLATYVALRDRRDQTPNNHGFGSEAKDPGSAQSLKRPLDLLLEESPTGRGGKLPRLESPSRLMTLFQPIQYQPPGNRALDAGALADRLHSLEQQNKAPQSQARFAHREQVVDDSSDSDDDVKFIPASSFNARVSTNASAARNNGNQAQRRQKVPNARLKSKANTKSAPKNQVFINLVSDDEDDEAPNQPEQRQKEVVAVKEMVPKHTYPLSSAQPYVPVDNGVMDAYARTNQYMKYDVNRRHGPKSTW</sequence>
<evidence type="ECO:0000256" key="6">
    <source>
        <dbReference type="SAM" id="MobiDB-lite"/>
    </source>
</evidence>
<dbReference type="STRING" id="576137.A0A1L7WXS5"/>
<dbReference type="PANTHER" id="PTHR10629">
    <property type="entry name" value="CYTOSINE-SPECIFIC METHYLTRANSFERASE"/>
    <property type="match status" value="1"/>
</dbReference>
<evidence type="ECO:0000256" key="1">
    <source>
        <dbReference type="ARBA" id="ARBA00011975"/>
    </source>
</evidence>
<dbReference type="PANTHER" id="PTHR10629:SF54">
    <property type="entry name" value="DNA METHYLTRANSFERASE DIM-2"/>
    <property type="match status" value="1"/>
</dbReference>
<evidence type="ECO:0000256" key="3">
    <source>
        <dbReference type="ARBA" id="ARBA00022679"/>
    </source>
</evidence>
<feature type="compositionally biased region" description="Polar residues" evidence="6">
    <location>
        <begin position="1507"/>
        <end position="1517"/>
    </location>
</feature>
<gene>
    <name evidence="8" type="ORF">PAC_07461</name>
</gene>
<dbReference type="GO" id="GO:0032259">
    <property type="term" value="P:methylation"/>
    <property type="evidence" value="ECO:0007669"/>
    <property type="project" value="UniProtKB-KW"/>
</dbReference>
<feature type="compositionally biased region" description="Acidic residues" evidence="6">
    <location>
        <begin position="91"/>
        <end position="111"/>
    </location>
</feature>
<feature type="region of interest" description="Disordered" evidence="6">
    <location>
        <begin position="1439"/>
        <end position="1467"/>
    </location>
</feature>
<dbReference type="Proteomes" id="UP000184330">
    <property type="component" value="Unassembled WGS sequence"/>
</dbReference>
<organism evidence="8 9">
    <name type="scientific">Phialocephala subalpina</name>
    <dbReference type="NCBI Taxonomy" id="576137"/>
    <lineage>
        <taxon>Eukaryota</taxon>
        <taxon>Fungi</taxon>
        <taxon>Dikarya</taxon>
        <taxon>Ascomycota</taxon>
        <taxon>Pezizomycotina</taxon>
        <taxon>Leotiomycetes</taxon>
        <taxon>Helotiales</taxon>
        <taxon>Mollisiaceae</taxon>
        <taxon>Phialocephala</taxon>
        <taxon>Phialocephala fortinii species complex</taxon>
    </lineage>
</organism>
<dbReference type="InterPro" id="IPR057215">
    <property type="entry name" value="DUF7893"/>
</dbReference>
<feature type="region of interest" description="Disordered" evidence="6">
    <location>
        <begin position="1294"/>
        <end position="1341"/>
    </location>
</feature>
<dbReference type="InterPro" id="IPR029063">
    <property type="entry name" value="SAM-dependent_MTases_sf"/>
</dbReference>
<feature type="compositionally biased region" description="Polar residues" evidence="6">
    <location>
        <begin position="1480"/>
        <end position="1494"/>
    </location>
</feature>
<name>A0A1L7WXS5_9HELO</name>
<dbReference type="InterPro" id="IPR018117">
    <property type="entry name" value="C5_DNA_meth_AS"/>
</dbReference>
<protein>
    <recommendedName>
        <fullName evidence="1">DNA (cytosine-5-)-methyltransferase</fullName>
        <ecNumber evidence="1">2.1.1.37</ecNumber>
    </recommendedName>
</protein>
<dbReference type="Pfam" id="PF25423">
    <property type="entry name" value="DUF7893"/>
    <property type="match status" value="1"/>
</dbReference>
<feature type="region of interest" description="Disordered" evidence="6">
    <location>
        <begin position="1197"/>
        <end position="1279"/>
    </location>
</feature>
<keyword evidence="4 5" id="KW-0949">S-adenosyl-L-methionine</keyword>
<dbReference type="OrthoDB" id="5376140at2759"/>
<feature type="compositionally biased region" description="Polar residues" evidence="6">
    <location>
        <begin position="1439"/>
        <end position="1448"/>
    </location>
</feature>
<evidence type="ECO:0000313" key="9">
    <source>
        <dbReference type="Proteomes" id="UP000184330"/>
    </source>
</evidence>
<dbReference type="PROSITE" id="PS00094">
    <property type="entry name" value="C5_MTASE_1"/>
    <property type="match status" value="1"/>
</dbReference>
<proteinExistence type="inferred from homology"/>
<feature type="domain" description="DUF7893" evidence="7">
    <location>
        <begin position="309"/>
        <end position="397"/>
    </location>
</feature>
<evidence type="ECO:0000259" key="7">
    <source>
        <dbReference type="Pfam" id="PF25423"/>
    </source>
</evidence>
<dbReference type="SUPFAM" id="SSF53335">
    <property type="entry name" value="S-adenosyl-L-methionine-dependent methyltransferases"/>
    <property type="match status" value="1"/>
</dbReference>
<dbReference type="PROSITE" id="PS51679">
    <property type="entry name" value="SAM_MT_C5"/>
    <property type="match status" value="1"/>
</dbReference>
<feature type="compositionally biased region" description="Basic and acidic residues" evidence="6">
    <location>
        <begin position="1"/>
        <end position="10"/>
    </location>
</feature>
<dbReference type="InterPro" id="IPR001525">
    <property type="entry name" value="C5_MeTfrase"/>
</dbReference>
<evidence type="ECO:0000256" key="2">
    <source>
        <dbReference type="ARBA" id="ARBA00022603"/>
    </source>
</evidence>
<feature type="compositionally biased region" description="Polar residues" evidence="6">
    <location>
        <begin position="1250"/>
        <end position="1264"/>
    </location>
</feature>
<feature type="compositionally biased region" description="Low complexity" evidence="6">
    <location>
        <begin position="1299"/>
        <end position="1312"/>
    </location>
</feature>
<dbReference type="Gene3D" id="3.40.50.150">
    <property type="entry name" value="Vaccinia Virus protein VP39"/>
    <property type="match status" value="1"/>
</dbReference>
<evidence type="ECO:0000256" key="4">
    <source>
        <dbReference type="ARBA" id="ARBA00022691"/>
    </source>
</evidence>
<evidence type="ECO:0000256" key="5">
    <source>
        <dbReference type="PROSITE-ProRule" id="PRU01016"/>
    </source>
</evidence>
<dbReference type="Pfam" id="PF00145">
    <property type="entry name" value="DNA_methylase"/>
    <property type="match status" value="1"/>
</dbReference>
<dbReference type="EMBL" id="FJOG01000010">
    <property type="protein sequence ID" value="CZR57572.1"/>
    <property type="molecule type" value="Genomic_DNA"/>
</dbReference>
<dbReference type="InterPro" id="IPR050390">
    <property type="entry name" value="C5-Methyltransferase"/>
</dbReference>